<dbReference type="InterPro" id="IPR046884">
    <property type="entry name" value="MnmA-like_central"/>
</dbReference>
<dbReference type="Gene3D" id="2.30.30.280">
    <property type="entry name" value="Adenine nucleotide alpha hydrolases-like domains"/>
    <property type="match status" value="1"/>
</dbReference>
<comment type="caution">
    <text evidence="9">Lacks conserved residue(s) required for the propagation of feature annotation.</text>
</comment>
<keyword evidence="1 9" id="KW-0820">tRNA-binding</keyword>
<keyword evidence="6 9" id="KW-0694">RNA-binding</keyword>
<evidence type="ECO:0000313" key="13">
    <source>
        <dbReference type="Proteomes" id="UP001320544"/>
    </source>
</evidence>
<gene>
    <name evidence="9 12" type="primary">mnmA</name>
    <name evidence="12" type="ORF">CE91St30_26330</name>
</gene>
<dbReference type="Gene3D" id="2.40.30.10">
    <property type="entry name" value="Translation factors"/>
    <property type="match status" value="1"/>
</dbReference>
<feature type="binding site" evidence="9">
    <location>
        <position position="124"/>
    </location>
    <ligand>
        <name>ATP</name>
        <dbReference type="ChEBI" id="CHEBI:30616"/>
    </ligand>
</feature>
<feature type="site" description="Interaction with tRNA" evidence="9">
    <location>
        <position position="125"/>
    </location>
</feature>
<feature type="binding site" evidence="9">
    <location>
        <begin position="15"/>
        <end position="22"/>
    </location>
    <ligand>
        <name>ATP</name>
        <dbReference type="ChEBI" id="CHEBI:30616"/>
    </ligand>
</feature>
<comment type="similarity">
    <text evidence="9">Belongs to the MnmA/TRMU family.</text>
</comment>
<dbReference type="InterPro" id="IPR046885">
    <property type="entry name" value="MnmA-like_C"/>
</dbReference>
<dbReference type="InterPro" id="IPR004506">
    <property type="entry name" value="MnmA-like"/>
</dbReference>
<reference evidence="12 13" key="1">
    <citation type="submission" date="2022-01" db="EMBL/GenBank/DDBJ databases">
        <title>Novel bile acid biosynthetic pathways are enriched in the microbiome of centenarians.</title>
        <authorList>
            <person name="Sato Y."/>
            <person name="Atarashi K."/>
            <person name="Plichta R.D."/>
            <person name="Arai Y."/>
            <person name="Sasajima S."/>
            <person name="Kearney M.S."/>
            <person name="Suda W."/>
            <person name="Takeshita K."/>
            <person name="Sasaki T."/>
            <person name="Okamoto S."/>
            <person name="Skelly N.A."/>
            <person name="Okamura Y."/>
            <person name="Vlamakis H."/>
            <person name="Li Y."/>
            <person name="Tanoue T."/>
            <person name="Takei H."/>
            <person name="Nittono H."/>
            <person name="Narushima S."/>
            <person name="Irie J."/>
            <person name="Itoh H."/>
            <person name="Moriya K."/>
            <person name="Sugiura Y."/>
            <person name="Suematsu M."/>
            <person name="Moritoki N."/>
            <person name="Shibata S."/>
            <person name="Littman R.D."/>
            <person name="Fischbach A.M."/>
            <person name="Uwamino Y."/>
            <person name="Inoue T."/>
            <person name="Honda A."/>
            <person name="Hattori M."/>
            <person name="Murai T."/>
            <person name="Xavier J.R."/>
            <person name="Hirose N."/>
            <person name="Honda K."/>
        </authorList>
    </citation>
    <scope>NUCLEOTIDE SEQUENCE [LARGE SCALE GENOMIC DNA]</scope>
    <source>
        <strain evidence="12 13">CE91-St30</strain>
    </source>
</reference>
<evidence type="ECO:0000313" key="12">
    <source>
        <dbReference type="EMBL" id="BDE97300.1"/>
    </source>
</evidence>
<dbReference type="Gene3D" id="3.40.50.620">
    <property type="entry name" value="HUPs"/>
    <property type="match status" value="1"/>
</dbReference>
<evidence type="ECO:0000259" key="11">
    <source>
        <dbReference type="Pfam" id="PF20259"/>
    </source>
</evidence>
<sequence>MDGKAQTGTTRVALGMSGGVDSAVSAAVLMRAGYAVVGVTCLFASDEKSQAAAEDAAAVCALLGIEHEVWECEGAFERSVVQPFVRDYAQGLTPSPCVSCNALCKMPQLFAAADRYGCEKAATGHYARIAQFEESGRFAVKAALDASKDQSYMLSQLTQAQLARLVLPLGAATKTDVRMLAADLGLPVADKPESQDICFIDGDHLSFLEERGVADAPGVIVDARGQALGRHNGLFRYTIGQRKGIGIAAPEPYYVIGKRFDRNELVVGFKRETLIGTVRVARPNWQAIESLDAPLDCMVKLRYRSIKAACTVTPCDGGSVDVRLVSPQPTTAPGQHAVFYLGETVLGGGMIEAVGDGS</sequence>
<protein>
    <recommendedName>
        <fullName evidence="9">tRNA-specific 2-thiouridylase MnmA</fullName>
        <ecNumber evidence="9">2.8.1.13</ecNumber>
    </recommendedName>
</protein>
<dbReference type="NCBIfam" id="NF001138">
    <property type="entry name" value="PRK00143.1"/>
    <property type="match status" value="1"/>
</dbReference>
<keyword evidence="7" id="KW-1015">Disulfide bond</keyword>
<feature type="region of interest" description="Interaction with tRNA" evidence="9">
    <location>
        <begin position="148"/>
        <end position="150"/>
    </location>
</feature>
<dbReference type="Pfam" id="PF20258">
    <property type="entry name" value="tRNA_Me_trans_C"/>
    <property type="match status" value="1"/>
</dbReference>
<keyword evidence="9" id="KW-0963">Cytoplasm</keyword>
<dbReference type="CDD" id="cd01998">
    <property type="entry name" value="MnmA_TRMU-like"/>
    <property type="match status" value="1"/>
</dbReference>
<accession>A0ABN6MH08</accession>
<evidence type="ECO:0000256" key="5">
    <source>
        <dbReference type="ARBA" id="ARBA00022840"/>
    </source>
</evidence>
<evidence type="ECO:0000256" key="7">
    <source>
        <dbReference type="ARBA" id="ARBA00023157"/>
    </source>
</evidence>
<feature type="region of interest" description="Interaction with tRNA" evidence="9">
    <location>
        <begin position="302"/>
        <end position="303"/>
    </location>
</feature>
<dbReference type="Pfam" id="PF03054">
    <property type="entry name" value="tRNA_Me_trans"/>
    <property type="match status" value="1"/>
</dbReference>
<evidence type="ECO:0000256" key="2">
    <source>
        <dbReference type="ARBA" id="ARBA00022679"/>
    </source>
</evidence>
<evidence type="ECO:0000259" key="10">
    <source>
        <dbReference type="Pfam" id="PF20258"/>
    </source>
</evidence>
<keyword evidence="2 9" id="KW-0808">Transferase</keyword>
<keyword evidence="5 9" id="KW-0067">ATP-binding</keyword>
<evidence type="ECO:0000256" key="3">
    <source>
        <dbReference type="ARBA" id="ARBA00022694"/>
    </source>
</evidence>
<feature type="site" description="Interaction with tRNA" evidence="9">
    <location>
        <position position="335"/>
    </location>
</feature>
<keyword evidence="4 9" id="KW-0547">Nucleotide-binding</keyword>
<feature type="active site" description="Nucleophile" evidence="9">
    <location>
        <position position="100"/>
    </location>
</feature>
<feature type="domain" description="tRNA-specific 2-thiouridylase MnmA-like central" evidence="11">
    <location>
        <begin position="207"/>
        <end position="268"/>
    </location>
</feature>
<comment type="catalytic activity">
    <reaction evidence="8 9">
        <text>S-sulfanyl-L-cysteinyl-[protein] + uridine(34) in tRNA + AH2 + ATP = 2-thiouridine(34) in tRNA + L-cysteinyl-[protein] + A + AMP + diphosphate + H(+)</text>
        <dbReference type="Rhea" id="RHEA:47032"/>
        <dbReference type="Rhea" id="RHEA-COMP:10131"/>
        <dbReference type="Rhea" id="RHEA-COMP:11726"/>
        <dbReference type="Rhea" id="RHEA-COMP:11727"/>
        <dbReference type="Rhea" id="RHEA-COMP:11728"/>
        <dbReference type="ChEBI" id="CHEBI:13193"/>
        <dbReference type="ChEBI" id="CHEBI:15378"/>
        <dbReference type="ChEBI" id="CHEBI:17499"/>
        <dbReference type="ChEBI" id="CHEBI:29950"/>
        <dbReference type="ChEBI" id="CHEBI:30616"/>
        <dbReference type="ChEBI" id="CHEBI:33019"/>
        <dbReference type="ChEBI" id="CHEBI:61963"/>
        <dbReference type="ChEBI" id="CHEBI:65315"/>
        <dbReference type="ChEBI" id="CHEBI:87170"/>
        <dbReference type="ChEBI" id="CHEBI:456215"/>
        <dbReference type="EC" id="2.8.1.13"/>
    </reaction>
</comment>
<organism evidence="12 13">
    <name type="scientific">Raoultibacter timonensis</name>
    <dbReference type="NCBI Taxonomy" id="1907662"/>
    <lineage>
        <taxon>Bacteria</taxon>
        <taxon>Bacillati</taxon>
        <taxon>Actinomycetota</taxon>
        <taxon>Coriobacteriia</taxon>
        <taxon>Eggerthellales</taxon>
        <taxon>Eggerthellaceae</taxon>
        <taxon>Raoultibacter</taxon>
    </lineage>
</organism>
<comment type="subcellular location">
    <subcellularLocation>
        <location evidence="9">Cytoplasm</location>
    </subcellularLocation>
</comment>
<evidence type="ECO:0000256" key="6">
    <source>
        <dbReference type="ARBA" id="ARBA00022884"/>
    </source>
</evidence>
<comment type="function">
    <text evidence="9">Catalyzes the 2-thiolation of uridine at the wobble position (U34) of tRNA, leading to the formation of s(2)U34.</text>
</comment>
<dbReference type="HAMAP" id="MF_00144">
    <property type="entry name" value="tRNA_thiouridyl_MnmA"/>
    <property type="match status" value="1"/>
</dbReference>
<evidence type="ECO:0000256" key="9">
    <source>
        <dbReference type="HAMAP-Rule" id="MF_00144"/>
    </source>
</evidence>
<dbReference type="EC" id="2.8.1.13" evidence="9"/>
<feature type="domain" description="tRNA-specific 2-thiouridylase MnmA-like C-terminal" evidence="10">
    <location>
        <begin position="278"/>
        <end position="351"/>
    </location>
</feature>
<keyword evidence="3 9" id="KW-0819">tRNA processing</keyword>
<dbReference type="PANTHER" id="PTHR11933">
    <property type="entry name" value="TRNA 5-METHYLAMINOMETHYL-2-THIOURIDYLATE -METHYLTRANSFERASE"/>
    <property type="match status" value="1"/>
</dbReference>
<dbReference type="InterPro" id="IPR023382">
    <property type="entry name" value="MnmA-like_central_sf"/>
</dbReference>
<dbReference type="Pfam" id="PF20259">
    <property type="entry name" value="tRNA_Me_trans_M"/>
    <property type="match status" value="1"/>
</dbReference>
<dbReference type="Proteomes" id="UP001320544">
    <property type="component" value="Chromosome"/>
</dbReference>
<dbReference type="InterPro" id="IPR014729">
    <property type="entry name" value="Rossmann-like_a/b/a_fold"/>
</dbReference>
<keyword evidence="13" id="KW-1185">Reference proteome</keyword>
<name>A0ABN6MH08_9ACTN</name>
<evidence type="ECO:0000256" key="4">
    <source>
        <dbReference type="ARBA" id="ARBA00022741"/>
    </source>
</evidence>
<feature type="active site" description="Cysteine persulfide intermediate" evidence="9">
    <location>
        <position position="198"/>
    </location>
</feature>
<evidence type="ECO:0000256" key="8">
    <source>
        <dbReference type="ARBA" id="ARBA00051542"/>
    </source>
</evidence>
<dbReference type="SUPFAM" id="SSF52402">
    <property type="entry name" value="Adenine nucleotide alpha hydrolases-like"/>
    <property type="match status" value="1"/>
</dbReference>
<dbReference type="EMBL" id="AP025564">
    <property type="protein sequence ID" value="BDE97300.1"/>
    <property type="molecule type" value="Genomic_DNA"/>
</dbReference>
<proteinExistence type="inferred from homology"/>
<dbReference type="PANTHER" id="PTHR11933:SF5">
    <property type="entry name" value="MITOCHONDRIAL TRNA-SPECIFIC 2-THIOURIDYLASE 1"/>
    <property type="match status" value="1"/>
</dbReference>
<dbReference type="RefSeq" id="WP_244386532.1">
    <property type="nucleotide sequence ID" value="NZ_AP025564.1"/>
</dbReference>
<dbReference type="NCBIfam" id="TIGR00420">
    <property type="entry name" value="trmU"/>
    <property type="match status" value="1"/>
</dbReference>
<evidence type="ECO:0000256" key="1">
    <source>
        <dbReference type="ARBA" id="ARBA00022555"/>
    </source>
</evidence>